<sequence length="164" mass="17407">MAADAITAEIMAMLRGATTDNPQLRVVLITNELKESDLLTAIECRVVAVLPRSAATGERLLTAVVAASKGCGMLPSDLLGTLLNQVERLQREVLAAHGLTAPGLAPREVDVLKLMAEGADTAEIAATLCYSERTVKNVICAMMSRLNLKNRPHAVAFAMRAGII</sequence>
<evidence type="ECO:0000256" key="3">
    <source>
        <dbReference type="ARBA" id="ARBA00023163"/>
    </source>
</evidence>
<dbReference type="InterPro" id="IPR000792">
    <property type="entry name" value="Tscrpt_reg_LuxR_C"/>
</dbReference>
<accession>A0ABW5I8A9</accession>
<dbReference type="PANTHER" id="PTHR44688">
    <property type="entry name" value="DNA-BINDING TRANSCRIPTIONAL ACTIVATOR DEVR_DOSR"/>
    <property type="match status" value="1"/>
</dbReference>
<organism evidence="5 6">
    <name type="scientific">Amycolatopsis albidoflavus</name>
    <dbReference type="NCBI Taxonomy" id="102226"/>
    <lineage>
        <taxon>Bacteria</taxon>
        <taxon>Bacillati</taxon>
        <taxon>Actinomycetota</taxon>
        <taxon>Actinomycetes</taxon>
        <taxon>Pseudonocardiales</taxon>
        <taxon>Pseudonocardiaceae</taxon>
        <taxon>Amycolatopsis</taxon>
    </lineage>
</organism>
<keyword evidence="6" id="KW-1185">Reference proteome</keyword>
<dbReference type="CDD" id="cd06170">
    <property type="entry name" value="LuxR_C_like"/>
    <property type="match status" value="1"/>
</dbReference>
<keyword evidence="3" id="KW-0804">Transcription</keyword>
<keyword evidence="1" id="KW-0805">Transcription regulation</keyword>
<dbReference type="EMBL" id="JBHUKQ010000016">
    <property type="protein sequence ID" value="MFD2485345.1"/>
    <property type="molecule type" value="Genomic_DNA"/>
</dbReference>
<dbReference type="Pfam" id="PF00196">
    <property type="entry name" value="GerE"/>
    <property type="match status" value="1"/>
</dbReference>
<dbReference type="PRINTS" id="PR00038">
    <property type="entry name" value="HTHLUXR"/>
</dbReference>
<evidence type="ECO:0000259" key="4">
    <source>
        <dbReference type="PROSITE" id="PS50043"/>
    </source>
</evidence>
<dbReference type="SMART" id="SM00421">
    <property type="entry name" value="HTH_LUXR"/>
    <property type="match status" value="1"/>
</dbReference>
<proteinExistence type="predicted"/>
<comment type="caution">
    <text evidence="5">The sequence shown here is derived from an EMBL/GenBank/DDBJ whole genome shotgun (WGS) entry which is preliminary data.</text>
</comment>
<reference evidence="6" key="1">
    <citation type="journal article" date="2019" name="Int. J. Syst. Evol. Microbiol.">
        <title>The Global Catalogue of Microorganisms (GCM) 10K type strain sequencing project: providing services to taxonomists for standard genome sequencing and annotation.</title>
        <authorList>
            <consortium name="The Broad Institute Genomics Platform"/>
            <consortium name="The Broad Institute Genome Sequencing Center for Infectious Disease"/>
            <person name="Wu L."/>
            <person name="Ma J."/>
        </authorList>
    </citation>
    <scope>NUCLEOTIDE SEQUENCE [LARGE SCALE GENOMIC DNA]</scope>
    <source>
        <strain evidence="6">CGMCC 4.7638</strain>
    </source>
</reference>
<feature type="domain" description="HTH luxR-type" evidence="4">
    <location>
        <begin position="97"/>
        <end position="162"/>
    </location>
</feature>
<dbReference type="Proteomes" id="UP001597542">
    <property type="component" value="Unassembled WGS sequence"/>
</dbReference>
<name>A0ABW5I8A9_9PSEU</name>
<dbReference type="RefSeq" id="WP_344278817.1">
    <property type="nucleotide sequence ID" value="NZ_BAAAHV010000015.1"/>
</dbReference>
<dbReference type="PANTHER" id="PTHR44688:SF16">
    <property type="entry name" value="DNA-BINDING TRANSCRIPTIONAL ACTIVATOR DEVR_DOSR"/>
    <property type="match status" value="1"/>
</dbReference>
<gene>
    <name evidence="5" type="ORF">ACFSUT_34095</name>
</gene>
<dbReference type="Gene3D" id="3.40.50.2300">
    <property type="match status" value="1"/>
</dbReference>
<evidence type="ECO:0000256" key="1">
    <source>
        <dbReference type="ARBA" id="ARBA00023015"/>
    </source>
</evidence>
<evidence type="ECO:0000313" key="6">
    <source>
        <dbReference type="Proteomes" id="UP001597542"/>
    </source>
</evidence>
<evidence type="ECO:0000313" key="5">
    <source>
        <dbReference type="EMBL" id="MFD2485345.1"/>
    </source>
</evidence>
<keyword evidence="2" id="KW-0238">DNA-binding</keyword>
<dbReference type="SUPFAM" id="SSF46894">
    <property type="entry name" value="C-terminal effector domain of the bipartite response regulators"/>
    <property type="match status" value="1"/>
</dbReference>
<dbReference type="InterPro" id="IPR016032">
    <property type="entry name" value="Sig_transdc_resp-reg_C-effctor"/>
</dbReference>
<evidence type="ECO:0000256" key="2">
    <source>
        <dbReference type="ARBA" id="ARBA00023125"/>
    </source>
</evidence>
<protein>
    <submittedName>
        <fullName evidence="5">Response regulator transcription factor</fullName>
    </submittedName>
</protein>
<dbReference type="PROSITE" id="PS00622">
    <property type="entry name" value="HTH_LUXR_1"/>
    <property type="match status" value="1"/>
</dbReference>
<dbReference type="PROSITE" id="PS50043">
    <property type="entry name" value="HTH_LUXR_2"/>
    <property type="match status" value="1"/>
</dbReference>